<evidence type="ECO:0000313" key="2">
    <source>
        <dbReference type="Proteomes" id="UP000886595"/>
    </source>
</evidence>
<reference evidence="1 2" key="1">
    <citation type="submission" date="2020-02" db="EMBL/GenBank/DDBJ databases">
        <authorList>
            <person name="Ma Q."/>
            <person name="Huang Y."/>
            <person name="Song X."/>
            <person name="Pei D."/>
        </authorList>
    </citation>
    <scope>NUCLEOTIDE SEQUENCE [LARGE SCALE GENOMIC DNA]</scope>
    <source>
        <strain evidence="1">Sxm20200214</strain>
        <tissue evidence="1">Leaf</tissue>
    </source>
</reference>
<dbReference type="Proteomes" id="UP000886595">
    <property type="component" value="Unassembled WGS sequence"/>
</dbReference>
<organism evidence="1 2">
    <name type="scientific">Brassica carinata</name>
    <name type="common">Ethiopian mustard</name>
    <name type="synonym">Abyssinian cabbage</name>
    <dbReference type="NCBI Taxonomy" id="52824"/>
    <lineage>
        <taxon>Eukaryota</taxon>
        <taxon>Viridiplantae</taxon>
        <taxon>Streptophyta</taxon>
        <taxon>Embryophyta</taxon>
        <taxon>Tracheophyta</taxon>
        <taxon>Spermatophyta</taxon>
        <taxon>Magnoliopsida</taxon>
        <taxon>eudicotyledons</taxon>
        <taxon>Gunneridae</taxon>
        <taxon>Pentapetalae</taxon>
        <taxon>rosids</taxon>
        <taxon>malvids</taxon>
        <taxon>Brassicales</taxon>
        <taxon>Brassicaceae</taxon>
        <taxon>Brassiceae</taxon>
        <taxon>Brassica</taxon>
    </lineage>
</organism>
<gene>
    <name evidence="1" type="ORF">Bca52824_021816</name>
</gene>
<proteinExistence type="predicted"/>
<name>A0A8X7VF88_BRACI</name>
<dbReference type="EMBL" id="JAAMPC010000005">
    <property type="protein sequence ID" value="KAG2310259.1"/>
    <property type="molecule type" value="Genomic_DNA"/>
</dbReference>
<dbReference type="AlphaFoldDB" id="A0A8X7VF88"/>
<protein>
    <submittedName>
        <fullName evidence="1">Uncharacterized protein</fullName>
    </submittedName>
</protein>
<sequence length="197" mass="22340">MLIGSSLSLCSGNDFALILGVDDNGDVYKVLKEGVVVYRGVMDSFNKLNDEFMTRGNDFALIVRVDDNGDGYKVCSQLYSMSHITRWHVYDAFHTILQVPKEGVEVYRGIMDSFNKLNDQFMTRSAWGIKCASDGQSSYLGQQNRDSKLVTVESKSTRKHYVGKLADELEREGGFTVIRTLPYDEISLRLSRRLDRI</sequence>
<accession>A0A8X7VF88</accession>
<comment type="caution">
    <text evidence="1">The sequence shown here is derived from an EMBL/GenBank/DDBJ whole genome shotgun (WGS) entry which is preliminary data.</text>
</comment>
<keyword evidence="2" id="KW-1185">Reference proteome</keyword>
<evidence type="ECO:0000313" key="1">
    <source>
        <dbReference type="EMBL" id="KAG2310259.1"/>
    </source>
</evidence>